<dbReference type="Pfam" id="PF19273">
    <property type="entry name" value="Exportin-5"/>
    <property type="match status" value="2"/>
</dbReference>
<proteinExistence type="predicted"/>
<dbReference type="InterPro" id="IPR045478">
    <property type="entry name" value="Exportin-5_C"/>
</dbReference>
<reference evidence="3" key="1">
    <citation type="submission" date="2019-03" db="EMBL/GenBank/DDBJ databases">
        <title>Improved annotation for the trematode Fasciola hepatica.</title>
        <authorList>
            <person name="Choi Y.-J."/>
            <person name="Martin J."/>
            <person name="Mitreva M."/>
        </authorList>
    </citation>
    <scope>NUCLEOTIDE SEQUENCE [LARGE SCALE GENOMIC DNA]</scope>
</reference>
<evidence type="ECO:0000313" key="3">
    <source>
        <dbReference type="EMBL" id="THD22396.1"/>
    </source>
</evidence>
<feature type="domain" description="Exportin-5 C-terminal" evidence="2">
    <location>
        <begin position="607"/>
        <end position="902"/>
    </location>
</feature>
<evidence type="ECO:0000313" key="4">
    <source>
        <dbReference type="Proteomes" id="UP000230066"/>
    </source>
</evidence>
<dbReference type="GO" id="GO:0005634">
    <property type="term" value="C:nucleus"/>
    <property type="evidence" value="ECO:0007669"/>
    <property type="project" value="TreeGrafter"/>
</dbReference>
<dbReference type="SUPFAM" id="SSF48371">
    <property type="entry name" value="ARM repeat"/>
    <property type="match status" value="1"/>
</dbReference>
<organism evidence="3 4">
    <name type="scientific">Fasciola hepatica</name>
    <name type="common">Liver fluke</name>
    <dbReference type="NCBI Taxonomy" id="6192"/>
    <lineage>
        <taxon>Eukaryota</taxon>
        <taxon>Metazoa</taxon>
        <taxon>Spiralia</taxon>
        <taxon>Lophotrochozoa</taxon>
        <taxon>Platyhelminthes</taxon>
        <taxon>Trematoda</taxon>
        <taxon>Digenea</taxon>
        <taxon>Plagiorchiida</taxon>
        <taxon>Echinostomata</taxon>
        <taxon>Echinostomatoidea</taxon>
        <taxon>Fasciolidae</taxon>
        <taxon>Fasciola</taxon>
    </lineage>
</organism>
<dbReference type="GO" id="GO:0005737">
    <property type="term" value="C:cytoplasm"/>
    <property type="evidence" value="ECO:0007669"/>
    <property type="project" value="TreeGrafter"/>
</dbReference>
<sequence>MDIHTITQSVQSMLDPQVDNDQRSKCFKIVEDYKANVFQFTDLPLLCFPGQNPAVILFGLQCLEHRIKHSWNNISLDCKQEIKNSLFKMVTNLDDLLRGTEENKVVPIVLAQIFVQLVKWEWPQHWPSMVEDFLHLGSKGLLQAKLVLSTFLRLYEDVIQFQSVPQSRRRDIVSSLNDKLLPLFSFALDLIKSQLDSWETMSPSVQKVALCREAVLMLSGFLDTCRTDVLSQWKPQCVSLISGTDGTAFVQVLTRLIEHESIRIDALSLLVVLLKRKSQSASGHTEESFNILDIMLRSDDILNRISSIVCSLVNDPPIYTEARYNCLVLFAEVIQLLGGGLITSWSELESLARPCTCDSQRQFFCPNRATHLLETITRLTTYPIRMVSLPLCGFWSTALHSPENSLSARLRPLCSTLFMTWRNNVMKDGGPSGTGLHSEWSRAIFEPDDWAVFCARFRVDFVRVASLAASCWPQEFIQLLSSWIEARTAIPITASDMDDTGLFTSLASPAMLDWEALELFLEHVLTPINNACQREGYHVQFESALVSWTRLFIGVSGNVVDPNIRGKLLICTSIVLQQLDIKYDAEFLVPLLNDFSPVPFLLSTFFLLKPHFQAVATEVANLWTESMSGVVEKSVLLESLISLCFRLPQPLEVQTDLLKQLLSGVLAEWSQSAMNIPGRMGPLLTSCVSGGPGLCTALGLDQPIANMNSFDSAPVQTRITLTRNVLTLMAAVRRLVEPVRLDQLEHITVPLLEPVAPSVLLVLRAFNELWKPETLNCIHPSMKAAFEISNHAKNCLLSTQNRYLVGIAALLLWSGAPSQRILHMSFAFTSNKAQRTTREVEKTPLDRWRTCIHECHENLFHIMGSLFLGLRTRLYSLPTDQLALVLHQGCCAAFEYLPDLRLNVLIRILFESFPCISRSQMSYSLDVHVYFKMLHMLLSECFPAQPTLRRQGTVIRPFIRCCPKEFLETALVPLLPPIVEALVQRLDTRWSDLSAVSQTECLGQDAVAEEVFNERIIRLLSRTFIDLMSLIYTCNGFVSNESQSANLEADVVEADDLEDVNMDSETKCSPAVGTGSVGALAQLLAKAGQSPVQNGCATNDATWTDTLFLSSLVKCLTWPDGLTCLKASRWISPLIDLLTQQTRSENDLEKNVLRNSLPTPLAETILFGVLCGLHANSGCESSNVPMLLGVGLRVYHAVDTAVAQTNLRSLVTQALVVAEQPMDDKQMDRINQSIRVFEDKIFNNKAKPLTEKAKRDAMKKLLQPVIGIPISERFRDRITISCLPPIARSPWRKPRKSSSAISGDLGLANLFS</sequence>
<dbReference type="GO" id="GO:0006611">
    <property type="term" value="P:protein export from nucleus"/>
    <property type="evidence" value="ECO:0007669"/>
    <property type="project" value="InterPro"/>
</dbReference>
<protein>
    <submittedName>
        <fullName evidence="3">Uncharacterized protein</fullName>
    </submittedName>
</protein>
<gene>
    <name evidence="3" type="ORF">D915_006873</name>
</gene>
<evidence type="ECO:0000259" key="1">
    <source>
        <dbReference type="Pfam" id="PF08389"/>
    </source>
</evidence>
<dbReference type="EMBL" id="JXXN02002791">
    <property type="protein sequence ID" value="THD22396.1"/>
    <property type="molecule type" value="Genomic_DNA"/>
</dbReference>
<dbReference type="InterPro" id="IPR016024">
    <property type="entry name" value="ARM-type_fold"/>
</dbReference>
<dbReference type="InterPro" id="IPR045065">
    <property type="entry name" value="XPO1/5"/>
</dbReference>
<dbReference type="InterPro" id="IPR011989">
    <property type="entry name" value="ARM-like"/>
</dbReference>
<accession>A0A4E0R6J4</accession>
<dbReference type="PANTHER" id="PTHR11223:SF3">
    <property type="entry name" value="EXPORTIN-5"/>
    <property type="match status" value="1"/>
</dbReference>
<name>A0A4E0R6J4_FASHE</name>
<dbReference type="GO" id="GO:0042565">
    <property type="term" value="C:RNA nuclear export complex"/>
    <property type="evidence" value="ECO:0007669"/>
    <property type="project" value="TreeGrafter"/>
</dbReference>
<comment type="caution">
    <text evidence="3">The sequence shown here is derived from an EMBL/GenBank/DDBJ whole genome shotgun (WGS) entry which is preliminary data.</text>
</comment>
<dbReference type="InterPro" id="IPR013598">
    <property type="entry name" value="Exportin-1/Importin-b-like"/>
</dbReference>
<dbReference type="GO" id="GO:0005049">
    <property type="term" value="F:nuclear export signal receptor activity"/>
    <property type="evidence" value="ECO:0007669"/>
    <property type="project" value="InterPro"/>
</dbReference>
<evidence type="ECO:0000259" key="2">
    <source>
        <dbReference type="Pfam" id="PF19273"/>
    </source>
</evidence>
<keyword evidence="4" id="KW-1185">Reference proteome</keyword>
<feature type="domain" description="Exportin-1/Importin-beta-like" evidence="1">
    <location>
        <begin position="110"/>
        <end position="203"/>
    </location>
</feature>
<dbReference type="Proteomes" id="UP000230066">
    <property type="component" value="Unassembled WGS sequence"/>
</dbReference>
<dbReference type="Pfam" id="PF08389">
    <property type="entry name" value="Xpo1"/>
    <property type="match status" value="1"/>
</dbReference>
<dbReference type="PANTHER" id="PTHR11223">
    <property type="entry name" value="EXPORTIN 1/5"/>
    <property type="match status" value="1"/>
</dbReference>
<dbReference type="GO" id="GO:0003723">
    <property type="term" value="F:RNA binding"/>
    <property type="evidence" value="ECO:0007669"/>
    <property type="project" value="TreeGrafter"/>
</dbReference>
<dbReference type="Gene3D" id="1.25.10.10">
    <property type="entry name" value="Leucine-rich Repeat Variant"/>
    <property type="match status" value="3"/>
</dbReference>
<dbReference type="GO" id="GO:0006405">
    <property type="term" value="P:RNA export from nucleus"/>
    <property type="evidence" value="ECO:0007669"/>
    <property type="project" value="TreeGrafter"/>
</dbReference>
<feature type="domain" description="Exportin-5 C-terminal" evidence="2">
    <location>
        <begin position="954"/>
        <end position="1270"/>
    </location>
</feature>